<evidence type="ECO:0000313" key="2">
    <source>
        <dbReference type="Proteomes" id="UP000078046"/>
    </source>
</evidence>
<protein>
    <submittedName>
        <fullName evidence="1">Uncharacterized protein</fullName>
    </submittedName>
</protein>
<keyword evidence="2" id="KW-1185">Reference proteome</keyword>
<dbReference type="Proteomes" id="UP000078046">
    <property type="component" value="Unassembled WGS sequence"/>
</dbReference>
<comment type="caution">
    <text evidence="1">The sequence shown here is derived from an EMBL/GenBank/DDBJ whole genome shotgun (WGS) entry which is preliminary data.</text>
</comment>
<evidence type="ECO:0000313" key="1">
    <source>
        <dbReference type="EMBL" id="OAF64697.1"/>
    </source>
</evidence>
<sequence length="93" mass="11258">MDKVKNKTRQQTLINLKNEMWRELGEAVISYINEVKKWRMGNISKQILDDYAMSVFKSEKYHLHVEFVRLTIQYFPLSKRMELNAEVFLLYVQ</sequence>
<dbReference type="EMBL" id="LWCA01001666">
    <property type="protein sequence ID" value="OAF64697.1"/>
    <property type="molecule type" value="Genomic_DNA"/>
</dbReference>
<accession>A0A177ARQ4</accession>
<proteinExistence type="predicted"/>
<dbReference type="AlphaFoldDB" id="A0A177ARQ4"/>
<organism evidence="1 2">
    <name type="scientific">Intoshia linei</name>
    <dbReference type="NCBI Taxonomy" id="1819745"/>
    <lineage>
        <taxon>Eukaryota</taxon>
        <taxon>Metazoa</taxon>
        <taxon>Spiralia</taxon>
        <taxon>Lophotrochozoa</taxon>
        <taxon>Mesozoa</taxon>
        <taxon>Orthonectida</taxon>
        <taxon>Rhopaluridae</taxon>
        <taxon>Intoshia</taxon>
    </lineage>
</organism>
<reference evidence="1 2" key="1">
    <citation type="submission" date="2016-04" db="EMBL/GenBank/DDBJ databases">
        <title>The genome of Intoshia linei affirms orthonectids as highly simplified spiralians.</title>
        <authorList>
            <person name="Mikhailov K.V."/>
            <person name="Slusarev G.S."/>
            <person name="Nikitin M.A."/>
            <person name="Logacheva M.D."/>
            <person name="Penin A."/>
            <person name="Aleoshin V."/>
            <person name="Panchin Y.V."/>
        </authorList>
    </citation>
    <scope>NUCLEOTIDE SEQUENCE [LARGE SCALE GENOMIC DNA]</scope>
    <source>
        <strain evidence="1">Intl2013</strain>
        <tissue evidence="1">Whole animal</tissue>
    </source>
</reference>
<gene>
    <name evidence="1" type="ORF">A3Q56_07595</name>
</gene>
<name>A0A177ARQ4_9BILA</name>